<dbReference type="GeneID" id="98672077"/>
<evidence type="ECO:0000313" key="1">
    <source>
        <dbReference type="EMBL" id="RHE21459.1"/>
    </source>
</evidence>
<proteinExistence type="predicted"/>
<dbReference type="AlphaFoldDB" id="A0A414IFS6"/>
<organism evidence="1 2">
    <name type="scientific">Bacteroides uniformis</name>
    <dbReference type="NCBI Taxonomy" id="820"/>
    <lineage>
        <taxon>Bacteria</taxon>
        <taxon>Pseudomonadati</taxon>
        <taxon>Bacteroidota</taxon>
        <taxon>Bacteroidia</taxon>
        <taxon>Bacteroidales</taxon>
        <taxon>Bacteroidaceae</taxon>
        <taxon>Bacteroides</taxon>
    </lineage>
</organism>
<dbReference type="EMBL" id="QSJZ01000015">
    <property type="protein sequence ID" value="RHE21459.1"/>
    <property type="molecule type" value="Genomic_DNA"/>
</dbReference>
<gene>
    <name evidence="1" type="ORF">DW758_15620</name>
</gene>
<comment type="caution">
    <text evidence="1">The sequence shown here is derived from an EMBL/GenBank/DDBJ whole genome shotgun (WGS) entry which is preliminary data.</text>
</comment>
<sequence>MDKEKAKALSETLARYEELQENGSVNLIEFHTADGQKHGIGNPEAIKLLLSVAVIELERQLRAAQFGDIPESLENSREYKAAKQLEYAMNDFGFKPERFAQALPYFHKTLEQTFFRTVKASITAMAGRDPRCIDDRNRASYEMCQTLASMLEDTRLPFI</sequence>
<dbReference type="RefSeq" id="WP_055205400.1">
    <property type="nucleotide sequence ID" value="NZ_QSJY01000015.1"/>
</dbReference>
<protein>
    <submittedName>
        <fullName evidence="1">Uncharacterized protein</fullName>
    </submittedName>
</protein>
<accession>A0A414IFS6</accession>
<dbReference type="Proteomes" id="UP000283601">
    <property type="component" value="Unassembled WGS sequence"/>
</dbReference>
<name>A0A414IFS6_BACUN</name>
<evidence type="ECO:0000313" key="2">
    <source>
        <dbReference type="Proteomes" id="UP000283601"/>
    </source>
</evidence>
<reference evidence="1 2" key="1">
    <citation type="submission" date="2018-08" db="EMBL/GenBank/DDBJ databases">
        <title>A genome reference for cultivated species of the human gut microbiota.</title>
        <authorList>
            <person name="Zou Y."/>
            <person name="Xue W."/>
            <person name="Luo G."/>
        </authorList>
    </citation>
    <scope>NUCLEOTIDE SEQUENCE [LARGE SCALE GENOMIC DNA]</scope>
    <source>
        <strain evidence="1 2">AM29-12AC</strain>
    </source>
</reference>